<accession>A0AA47P3H6</accession>
<dbReference type="PANTHER" id="PTHR37984">
    <property type="entry name" value="PROTEIN CBG26694"/>
    <property type="match status" value="1"/>
</dbReference>
<dbReference type="Proteomes" id="UP001174136">
    <property type="component" value="Unassembled WGS sequence"/>
</dbReference>
<dbReference type="GO" id="GO:0003676">
    <property type="term" value="F:nucleic acid binding"/>
    <property type="evidence" value="ECO:0007669"/>
    <property type="project" value="InterPro"/>
</dbReference>
<feature type="compositionally biased region" description="Basic and acidic residues" evidence="2">
    <location>
        <begin position="1277"/>
        <end position="1286"/>
    </location>
</feature>
<comment type="caution">
    <text evidence="4">The sequence shown here is derived from an EMBL/GenBank/DDBJ whole genome shotgun (WGS) entry which is preliminary data.</text>
</comment>
<proteinExistence type="predicted"/>
<dbReference type="FunFam" id="3.30.420.10:FF:000032">
    <property type="entry name" value="Retrovirus-related Pol polyprotein from transposon 297-like Protein"/>
    <property type="match status" value="1"/>
</dbReference>
<dbReference type="InterPro" id="IPR043502">
    <property type="entry name" value="DNA/RNA_pol_sf"/>
</dbReference>
<gene>
    <name evidence="4" type="primary">POL_4</name>
    <name evidence="4" type="ORF">N1851_009909</name>
</gene>
<dbReference type="InterPro" id="IPR050951">
    <property type="entry name" value="Retrovirus_Pol_polyprotein"/>
</dbReference>
<dbReference type="InterPro" id="IPR043128">
    <property type="entry name" value="Rev_trsase/Diguanyl_cyclase"/>
</dbReference>
<reference evidence="4" key="1">
    <citation type="journal article" date="2023" name="Front. Mar. Sci.">
        <title>A new Merluccius polli reference genome to investigate the effects of global change in West African waters.</title>
        <authorList>
            <person name="Mateo J.L."/>
            <person name="Blanco-Fernandez C."/>
            <person name="Garcia-Vazquez E."/>
            <person name="Machado-Schiaffino G."/>
        </authorList>
    </citation>
    <scope>NUCLEOTIDE SEQUENCE</scope>
    <source>
        <strain evidence="4">C29</strain>
        <tissue evidence="4">Fin</tissue>
    </source>
</reference>
<dbReference type="Pfam" id="PF00665">
    <property type="entry name" value="rve"/>
    <property type="match status" value="1"/>
</dbReference>
<feature type="compositionally biased region" description="Polar residues" evidence="2">
    <location>
        <begin position="1307"/>
        <end position="1329"/>
    </location>
</feature>
<dbReference type="PANTHER" id="PTHR37984:SF15">
    <property type="entry name" value="INTEGRASE CATALYTIC DOMAIN-CONTAINING PROTEIN"/>
    <property type="match status" value="1"/>
</dbReference>
<dbReference type="Pfam" id="PF17921">
    <property type="entry name" value="Integrase_H2C2"/>
    <property type="match status" value="1"/>
</dbReference>
<sequence>MAHTAPQPAQVVTIESLGGLISDLAKQIGDSIAASLNTMHQPSSTLPQSPSHQSLGHTDPSQLRVIVQSDPKAPPFFRGDHTDTFSIHEWEDMMKCYLSRMRCNTHTERVDLIMARLTGKARDVVKVSLRSCPELGSSEFPTAVFDILKRNFSELMFSSLPMKDFYSTTPRAGEDMMDYWIRLNKAVDVADECLRRRGKGVEDPSTEVVMMFITHCSDPSLAMSFKLKSPELWTAAEVQERLDSHMVNLRRNAAHAQHVVNVSVCSQSPVAVSSPHPQHSEPLQAPSVIYQSLPHPVSTITPVSAHCQPQSAHMTMSPPQAPPMSPLYPAPATVPAPVTASPSVVELGPQQVVAICVNKPSFQRTFKLASPRREGGSVGNDGVTLIGERDLQSIYVNSCSQLPEDKMVIMVGSQRVDGASELFYAPVSVSGQSILKGMLDSGSMSCTLNEEAESKLKAAGILPCSQPVPGNVVLIGCGGLTTRPKCIYDLDVDVYGFKFIVPTFVVSGQKDELIIGSNVIRPIIQEMKSTERYWELISSSSSDPECEQFLQLLSCVSRWSGPELPSKIGTVRLRQAVTLLPQQEYVVWAKLPSSAPVSPGSTVIVEPTSARSTPKNILVGRLVTPMWGDRWVPVNVLNPTHSPVTLHRNAKLADVSPCLAVEDLPITQGLCETQSDVSGSSTPPQSMPDPKRVRSFLGMVLYYQHFIPGCSSIAKPLFALTAGQKRKGKHTPCAPVGVSMSEDDVSSLLSSCDDWDSAPRQRAASMNDRMCSLIPPGQDLFSSLSLADLQNHQQQDSVIARVFCYVDRKRRPSRRERCNESQCTLRVLKQWEKLTVLNGVLYRVTRDPLTKHKRFQYILPESLKSQALSGVHDLAGHQGQPRSLSLARQRFFWHDMEKDVRSHVRNCHRCVLSKTPEPAARAPLESIKTTAPLELVCIDFWSAEDSNNKSVDVLVITDHFTKLAHAFPCQDQTARKVAKKLWDNFFCVYGFPQRLHSDQGANFESELIAELLELAGVNKSRTSPYHPMGNGGTERFNRTLGNMLRSLPARSKQKWPQMIQTMTFVYNCTAHETTGFAPFYLMFGRVPRLPVDLLFKNVLRDETVCDYNAYVKSLASDLHSAMLLAQRNSAIEQQHQSDQYNKKVKGLPLSIGDQVLVANKGGRGKRKLADKWEPVVHTVVASKPSLHIYKIRDRVGHERVVHRNLLLQVSFLPLDESLDTLGVGSVNDGCPMSNLSESDASANETDCGAVDPTMADSLSWVSGGNDDRTASWVKEQSPVRDEDAAGGRDLPTLISPALDGLAGAGTPLSSPSSEPHVSPAIDTQPQSSHTGDRHTSRFGRVIKPVLRFIESMAQLETVLGDRPVSTVIHV</sequence>
<dbReference type="FunFam" id="1.10.340.70:FF:000001">
    <property type="entry name" value="Retrovirus-related Pol polyprotein from transposon gypsy-like Protein"/>
    <property type="match status" value="1"/>
</dbReference>
<evidence type="ECO:0000313" key="4">
    <source>
        <dbReference type="EMBL" id="KAK0149361.1"/>
    </source>
</evidence>
<feature type="region of interest" description="Disordered" evidence="2">
    <location>
        <begin position="1258"/>
        <end position="1336"/>
    </location>
</feature>
<dbReference type="Gene3D" id="1.10.340.70">
    <property type="match status" value="1"/>
</dbReference>
<evidence type="ECO:0000313" key="5">
    <source>
        <dbReference type="Proteomes" id="UP001174136"/>
    </source>
</evidence>
<name>A0AA47P3H6_MERPO</name>
<dbReference type="Gene3D" id="3.30.420.10">
    <property type="entry name" value="Ribonuclease H-like superfamily/Ribonuclease H"/>
    <property type="match status" value="1"/>
</dbReference>
<evidence type="ECO:0000256" key="2">
    <source>
        <dbReference type="SAM" id="MobiDB-lite"/>
    </source>
</evidence>
<evidence type="ECO:0000256" key="1">
    <source>
        <dbReference type="ARBA" id="ARBA00039658"/>
    </source>
</evidence>
<dbReference type="EMBL" id="JAOPHQ010001773">
    <property type="protein sequence ID" value="KAK0149361.1"/>
    <property type="molecule type" value="Genomic_DNA"/>
</dbReference>
<evidence type="ECO:0000259" key="3">
    <source>
        <dbReference type="PROSITE" id="PS50994"/>
    </source>
</evidence>
<dbReference type="GO" id="GO:0015074">
    <property type="term" value="P:DNA integration"/>
    <property type="evidence" value="ECO:0007669"/>
    <property type="project" value="InterPro"/>
</dbReference>
<organism evidence="4 5">
    <name type="scientific">Merluccius polli</name>
    <name type="common">Benguela hake</name>
    <name type="synonym">Merluccius cadenati</name>
    <dbReference type="NCBI Taxonomy" id="89951"/>
    <lineage>
        <taxon>Eukaryota</taxon>
        <taxon>Metazoa</taxon>
        <taxon>Chordata</taxon>
        <taxon>Craniata</taxon>
        <taxon>Vertebrata</taxon>
        <taxon>Euteleostomi</taxon>
        <taxon>Actinopterygii</taxon>
        <taxon>Neopterygii</taxon>
        <taxon>Teleostei</taxon>
        <taxon>Neoteleostei</taxon>
        <taxon>Acanthomorphata</taxon>
        <taxon>Zeiogadaria</taxon>
        <taxon>Gadariae</taxon>
        <taxon>Gadiformes</taxon>
        <taxon>Gadoidei</taxon>
        <taxon>Merlucciidae</taxon>
        <taxon>Merluccius</taxon>
    </lineage>
</organism>
<dbReference type="InterPro" id="IPR036397">
    <property type="entry name" value="RNaseH_sf"/>
</dbReference>
<dbReference type="Gene3D" id="3.30.70.270">
    <property type="match status" value="1"/>
</dbReference>
<dbReference type="SUPFAM" id="SSF53098">
    <property type="entry name" value="Ribonuclease H-like"/>
    <property type="match status" value="1"/>
</dbReference>
<dbReference type="InterPro" id="IPR001584">
    <property type="entry name" value="Integrase_cat-core"/>
</dbReference>
<dbReference type="SUPFAM" id="SSF56672">
    <property type="entry name" value="DNA/RNA polymerases"/>
    <property type="match status" value="1"/>
</dbReference>
<dbReference type="PROSITE" id="PS50994">
    <property type="entry name" value="INTEGRASE"/>
    <property type="match status" value="1"/>
</dbReference>
<feature type="domain" description="Integrase catalytic" evidence="3">
    <location>
        <begin position="928"/>
        <end position="1086"/>
    </location>
</feature>
<dbReference type="InterPro" id="IPR012337">
    <property type="entry name" value="RNaseH-like_sf"/>
</dbReference>
<dbReference type="InterPro" id="IPR041588">
    <property type="entry name" value="Integrase_H2C2"/>
</dbReference>
<protein>
    <recommendedName>
        <fullName evidence="1">Gypsy retrotransposon integrase-like protein 1</fullName>
    </recommendedName>
</protein>
<feature type="region of interest" description="Disordered" evidence="2">
    <location>
        <begin position="39"/>
        <end position="58"/>
    </location>
</feature>
<keyword evidence="5" id="KW-1185">Reference proteome</keyword>